<dbReference type="InterPro" id="IPR037382">
    <property type="entry name" value="Rsc/polybromo"/>
</dbReference>
<feature type="region of interest" description="Disordered" evidence="9">
    <location>
        <begin position="550"/>
        <end position="621"/>
    </location>
</feature>
<feature type="compositionally biased region" description="Low complexity" evidence="9">
    <location>
        <begin position="336"/>
        <end position="357"/>
    </location>
</feature>
<dbReference type="Gene3D" id="1.20.920.10">
    <property type="entry name" value="Bromodomain-like"/>
    <property type="match status" value="2"/>
</dbReference>
<dbReference type="PRINTS" id="PR00503">
    <property type="entry name" value="BROMODOMAIN"/>
</dbReference>
<feature type="region of interest" description="Disordered" evidence="9">
    <location>
        <begin position="336"/>
        <end position="379"/>
    </location>
</feature>
<keyword evidence="6" id="KW-0804">Transcription</keyword>
<feature type="domain" description="Bromo" evidence="10">
    <location>
        <begin position="84"/>
        <end position="154"/>
    </location>
</feature>
<evidence type="ECO:0000256" key="7">
    <source>
        <dbReference type="ARBA" id="ARBA00023242"/>
    </source>
</evidence>
<feature type="compositionally biased region" description="Low complexity" evidence="9">
    <location>
        <begin position="481"/>
        <end position="501"/>
    </location>
</feature>
<keyword evidence="5 8" id="KW-0103">Bromodomain</keyword>
<comment type="subcellular location">
    <subcellularLocation>
        <location evidence="1">Nucleus</location>
    </subcellularLocation>
</comment>
<dbReference type="EMBL" id="HE796869">
    <property type="protein sequence ID" value="CCL98132.1"/>
    <property type="molecule type" value="Genomic_DNA"/>
</dbReference>
<evidence type="ECO:0000256" key="8">
    <source>
        <dbReference type="PROSITE-ProRule" id="PRU00035"/>
    </source>
</evidence>
<feature type="compositionally biased region" description="Acidic residues" evidence="9">
    <location>
        <begin position="554"/>
        <end position="564"/>
    </location>
</feature>
<evidence type="ECO:0000256" key="1">
    <source>
        <dbReference type="ARBA" id="ARBA00004123"/>
    </source>
</evidence>
<evidence type="ECO:0000256" key="6">
    <source>
        <dbReference type="ARBA" id="ARBA00023163"/>
    </source>
</evidence>
<keyword evidence="7" id="KW-0539">Nucleus</keyword>
<dbReference type="RefSeq" id="XP_012177415.1">
    <property type="nucleotide sequence ID" value="XM_012322025.1"/>
</dbReference>
<sequence>MSKREASQIAVAGIDIDAPRAKRRREAPSAEAGAPTKEQGGATSVKLTIKKEGDALETVTEDPEVVKEKGLKVWQMVKDAVNKEGRSLSNDFLRLPSKRQYPDYYQQIKRPVSLEEIKTQLDTSAYTSLEDLKQDFETCFRNAKRYNIKESQIWKDAKHLHKLVLKEYSKITGTPEDALADAGDDVEEHAGAPAGGSDDEGGKKKKAPNMIRLLKARLQKLIEKTDDSGRMLSTEFMDLPNRKQWAIYYKTIKRPQCLENIFKRLKRKEYHTASDFANDVELVFSNALEFNQDHTGIWEDALVLRDYFRQIMSDLPAPYTLPAYSSPAAKIRFKMPTTAAQSSAQQPSAALATSPPANGSPSSGTVRIPAQHAPAPNGATALEASKSPVLAPIPSKVVPASANVLSQPTQPVVSSTAPPTPVPVTLQLKPIAPTANAQPASFIQPAYTTAYTHYSNTVYNHSPAQPMVAGPSSAIAPLAVSQSHTPTAPSTATSLQPTSTPDVSSHRQLRCAILVTKPLGRRLELDQSDGVKTWAVRLQGESGVRIFGVSVQEEHDDQEDVESSSDEKGHEQEEQEEEQQPKAKQKRGRPRKKQKAADTLKPTEGAKGKNKSRISTKAASPQEEVQLKLNGVFVKGIDEAQEWDLELPVGSNIIELAEKGGVPWRVYLDRLSF</sequence>
<dbReference type="GeneID" id="24093043"/>
<accession>J7RGA3</accession>
<evidence type="ECO:0000259" key="10">
    <source>
        <dbReference type="PROSITE" id="PS50014"/>
    </source>
</evidence>
<dbReference type="FunCoup" id="J7RGA3">
    <property type="interactions" value="154"/>
</dbReference>
<dbReference type="Pfam" id="PF00439">
    <property type="entry name" value="Bromodomain"/>
    <property type="match status" value="2"/>
</dbReference>
<dbReference type="GO" id="GO:0006338">
    <property type="term" value="P:chromatin remodeling"/>
    <property type="evidence" value="ECO:0007669"/>
    <property type="project" value="InterPro"/>
</dbReference>
<evidence type="ECO:0000256" key="3">
    <source>
        <dbReference type="ARBA" id="ARBA00022853"/>
    </source>
</evidence>
<reference evidence="11 12" key="1">
    <citation type="journal article" date="2012" name="Appl. Environ. Microbiol.">
        <title>Short-read sequencing for genomic analysis of the brown rot fungus Fibroporia radiculosa.</title>
        <authorList>
            <person name="Tang J.D."/>
            <person name="Perkins A.D."/>
            <person name="Sonstegard T.S."/>
            <person name="Schroeder S.G."/>
            <person name="Burgess S.C."/>
            <person name="Diehl S.V."/>
        </authorList>
    </citation>
    <scope>NUCLEOTIDE SEQUENCE [LARGE SCALE GENOMIC DNA]</scope>
    <source>
        <strain evidence="11 12">TFFH 294</strain>
    </source>
</reference>
<feature type="domain" description="Bromo" evidence="10">
    <location>
        <begin position="228"/>
        <end position="298"/>
    </location>
</feature>
<dbReference type="CDD" id="cd04369">
    <property type="entry name" value="Bromodomain"/>
    <property type="match status" value="1"/>
</dbReference>
<protein>
    <recommendedName>
        <fullName evidence="10">Bromo domain-containing protein</fullName>
    </recommendedName>
</protein>
<dbReference type="GO" id="GO:0003682">
    <property type="term" value="F:chromatin binding"/>
    <property type="evidence" value="ECO:0007669"/>
    <property type="project" value="TreeGrafter"/>
</dbReference>
<dbReference type="Proteomes" id="UP000006352">
    <property type="component" value="Unassembled WGS sequence"/>
</dbReference>
<evidence type="ECO:0000256" key="4">
    <source>
        <dbReference type="ARBA" id="ARBA00023015"/>
    </source>
</evidence>
<keyword evidence="4" id="KW-0805">Transcription regulation</keyword>
<proteinExistence type="predicted"/>
<evidence type="ECO:0000313" key="12">
    <source>
        <dbReference type="Proteomes" id="UP000006352"/>
    </source>
</evidence>
<feature type="region of interest" description="Disordered" evidence="9">
    <location>
        <begin position="1"/>
        <end position="46"/>
    </location>
</feature>
<keyword evidence="2" id="KW-0677">Repeat</keyword>
<feature type="region of interest" description="Disordered" evidence="9">
    <location>
        <begin position="481"/>
        <end position="507"/>
    </location>
</feature>
<evidence type="ECO:0000256" key="9">
    <source>
        <dbReference type="SAM" id="MobiDB-lite"/>
    </source>
</evidence>
<dbReference type="AlphaFoldDB" id="J7RGA3"/>
<organism evidence="11 12">
    <name type="scientific">Fibroporia radiculosa</name>
    <dbReference type="NCBI Taxonomy" id="599839"/>
    <lineage>
        <taxon>Eukaryota</taxon>
        <taxon>Fungi</taxon>
        <taxon>Dikarya</taxon>
        <taxon>Basidiomycota</taxon>
        <taxon>Agaricomycotina</taxon>
        <taxon>Agaricomycetes</taxon>
        <taxon>Polyporales</taxon>
        <taxon>Fibroporiaceae</taxon>
        <taxon>Fibroporia</taxon>
    </lineage>
</organism>
<feature type="compositionally biased region" description="Basic residues" evidence="9">
    <location>
        <begin position="583"/>
        <end position="594"/>
    </location>
</feature>
<dbReference type="PROSITE" id="PS50014">
    <property type="entry name" value="BROMODOMAIN_2"/>
    <property type="match status" value="2"/>
</dbReference>
<dbReference type="PANTHER" id="PTHR16062">
    <property type="entry name" value="SWI/SNF-RELATED"/>
    <property type="match status" value="1"/>
</dbReference>
<dbReference type="GO" id="GO:0006368">
    <property type="term" value="P:transcription elongation by RNA polymerase II"/>
    <property type="evidence" value="ECO:0007669"/>
    <property type="project" value="TreeGrafter"/>
</dbReference>
<dbReference type="GO" id="GO:0016586">
    <property type="term" value="C:RSC-type complex"/>
    <property type="evidence" value="ECO:0007669"/>
    <property type="project" value="InterPro"/>
</dbReference>
<feature type="region of interest" description="Disordered" evidence="9">
    <location>
        <begin position="187"/>
        <end position="206"/>
    </location>
</feature>
<dbReference type="PANTHER" id="PTHR16062:SF19">
    <property type="entry name" value="PROTEIN POLYBROMO-1"/>
    <property type="match status" value="1"/>
</dbReference>
<evidence type="ECO:0000313" key="11">
    <source>
        <dbReference type="EMBL" id="CCL98132.1"/>
    </source>
</evidence>
<dbReference type="SMART" id="SM00297">
    <property type="entry name" value="BROMO"/>
    <property type="match status" value="2"/>
</dbReference>
<dbReference type="SUPFAM" id="SSF47370">
    <property type="entry name" value="Bromodomain"/>
    <property type="match status" value="2"/>
</dbReference>
<dbReference type="OrthoDB" id="6017at2759"/>
<gene>
    <name evidence="11" type="ORF">FIBRA_00126</name>
</gene>
<evidence type="ECO:0000256" key="5">
    <source>
        <dbReference type="ARBA" id="ARBA00023117"/>
    </source>
</evidence>
<name>J7RGA3_9APHY</name>
<keyword evidence="3" id="KW-0156">Chromatin regulator</keyword>
<dbReference type="InParanoid" id="J7RGA3"/>
<keyword evidence="12" id="KW-1185">Reference proteome</keyword>
<evidence type="ECO:0000256" key="2">
    <source>
        <dbReference type="ARBA" id="ARBA00022737"/>
    </source>
</evidence>
<dbReference type="STRING" id="599839.J7RGA3"/>
<dbReference type="HOGENOM" id="CLU_022941_0_0_1"/>
<dbReference type="InterPro" id="IPR036427">
    <property type="entry name" value="Bromodomain-like_sf"/>
</dbReference>
<dbReference type="InterPro" id="IPR001487">
    <property type="entry name" value="Bromodomain"/>
</dbReference>